<dbReference type="Ensembl" id="ENSABRT00000025016.1">
    <property type="protein sequence ID" value="ENSABRP00000017669.1"/>
    <property type="gene ID" value="ENSABRG00000015307.1"/>
</dbReference>
<gene>
    <name evidence="2" type="primary">CENATAC</name>
</gene>
<keyword evidence="3" id="KW-1185">Reference proteome</keyword>
<reference evidence="2" key="2">
    <citation type="submission" date="2025-09" db="UniProtKB">
        <authorList>
            <consortium name="Ensembl"/>
        </authorList>
    </citation>
    <scope>IDENTIFICATION</scope>
</reference>
<dbReference type="GO" id="GO:0042176">
    <property type="term" value="P:regulation of protein catabolic process"/>
    <property type="evidence" value="ECO:0007669"/>
    <property type="project" value="Ensembl"/>
</dbReference>
<dbReference type="AlphaFoldDB" id="A0A8B9CEG8"/>
<dbReference type="Pfam" id="PF14968">
    <property type="entry name" value="CCDC84"/>
    <property type="match status" value="1"/>
</dbReference>
<organism evidence="2 3">
    <name type="scientific">Anser brachyrhynchus</name>
    <name type="common">Pink-footed goose</name>
    <dbReference type="NCBI Taxonomy" id="132585"/>
    <lineage>
        <taxon>Eukaryota</taxon>
        <taxon>Metazoa</taxon>
        <taxon>Chordata</taxon>
        <taxon>Craniata</taxon>
        <taxon>Vertebrata</taxon>
        <taxon>Euteleostomi</taxon>
        <taxon>Archelosauria</taxon>
        <taxon>Archosauria</taxon>
        <taxon>Dinosauria</taxon>
        <taxon>Saurischia</taxon>
        <taxon>Theropoda</taxon>
        <taxon>Coelurosauria</taxon>
        <taxon>Aves</taxon>
        <taxon>Neognathae</taxon>
        <taxon>Galloanserae</taxon>
        <taxon>Anseriformes</taxon>
        <taxon>Anatidae</taxon>
        <taxon>Anserinae</taxon>
        <taxon>Anser</taxon>
    </lineage>
</organism>
<feature type="coiled-coil region" evidence="1">
    <location>
        <begin position="141"/>
        <end position="168"/>
    </location>
</feature>
<evidence type="ECO:0000256" key="1">
    <source>
        <dbReference type="SAM" id="Coils"/>
    </source>
</evidence>
<keyword evidence="1" id="KW-0175">Coiled coil</keyword>
<dbReference type="GO" id="GO:0051304">
    <property type="term" value="P:chromosome separation"/>
    <property type="evidence" value="ECO:0007669"/>
    <property type="project" value="Ensembl"/>
</dbReference>
<reference evidence="2" key="1">
    <citation type="submission" date="2025-08" db="UniProtKB">
        <authorList>
            <consortium name="Ensembl"/>
        </authorList>
    </citation>
    <scope>IDENTIFICATION</scope>
</reference>
<dbReference type="GO" id="GO:0010826">
    <property type="term" value="P:negative regulation of centrosome duplication"/>
    <property type="evidence" value="ECO:0007669"/>
    <property type="project" value="Ensembl"/>
</dbReference>
<name>A0A8B9CEG8_9AVES</name>
<protein>
    <submittedName>
        <fullName evidence="2">Centrosomal AT-AC splicing factor</fullName>
    </submittedName>
</protein>
<dbReference type="GeneTree" id="ENSGT00390000007799"/>
<dbReference type="PANTHER" id="PTHR31198">
    <property type="entry name" value="COILED-COIL DOMAIN-CONTAINING PROTEIN 84"/>
    <property type="match status" value="1"/>
</dbReference>
<dbReference type="InterPro" id="IPR028015">
    <property type="entry name" value="CCDC84-like"/>
</dbReference>
<dbReference type="Proteomes" id="UP000694426">
    <property type="component" value="Unplaced"/>
</dbReference>
<evidence type="ECO:0000313" key="3">
    <source>
        <dbReference type="Proteomes" id="UP000694426"/>
    </source>
</evidence>
<evidence type="ECO:0000313" key="2">
    <source>
        <dbReference type="Ensembl" id="ENSABRP00000017669.1"/>
    </source>
</evidence>
<accession>A0A8B9CEG8</accession>
<dbReference type="PANTHER" id="PTHR31198:SF1">
    <property type="entry name" value="CENTROSOMAL AT-AC SPLICING FACTOR"/>
    <property type="match status" value="1"/>
</dbReference>
<sequence length="312" mass="35750">MAVHYCALCRRTSFAGRRHLYGAAHRRRLREALGRLQEEVAAARAALGGAAVRRYEPAEHERRVWCLCCGRAVRRDWRRGGVALPQAGLLHHLAGPEHRRETARFWRENRAEAALRERFLVSPEDYGRFAAELAQALGAYEEEEEERIRQMAARIREAERRQRETVQAALEVGAAAVLFLAHLSLWLLCFRDSSHNAEQPGPSSMQTGPDLNWMESGQALTFIGHQVGAEDEGDGSEQQIGPSYEEFLRQKDKQKLKKLPADRVGANFDHTSQTGDSWLPSFGRVWNHGRRWQSRHQFRDHRRNQALTFVEK</sequence>
<proteinExistence type="predicted"/>
<dbReference type="GO" id="GO:0005813">
    <property type="term" value="C:centrosome"/>
    <property type="evidence" value="ECO:0007669"/>
    <property type="project" value="Ensembl"/>
</dbReference>
<dbReference type="GO" id="GO:0000398">
    <property type="term" value="P:mRNA splicing, via spliceosome"/>
    <property type="evidence" value="ECO:0007669"/>
    <property type="project" value="Ensembl"/>
</dbReference>